<sequence>MHFLRSVLLATACSAILSVSAAPTPIEADLATRDVEDSITLDRRTGGGLLKAFGKLAISGAQKGQSRRKDTKEKKRKANEKILGSVPRVRAPEHLTEGKSASERAKLHQAAHDKARAQALTHAQKARKEERRKMWESARGSSRKDKPSTRTRYRSPGEKHRTAHALHDAHDRMQHTENIPHRHDRFSVGGHSTTGRHVRQAVGNSILYHDDPVGRGDNKNPKPFRNDPYSSSHGDHHLRGTQPIPSSSHGGRNLYEYPVTHSHGGYYGSGRPGPSRAITSHDDHRDVFHGVVGHDPHRGGDHDDHYMASYHPHSGSSRSSNHYQDYRYS</sequence>
<dbReference type="GO" id="GO:0003723">
    <property type="term" value="F:RNA binding"/>
    <property type="evidence" value="ECO:0007669"/>
    <property type="project" value="InterPro"/>
</dbReference>
<feature type="region of interest" description="Disordered" evidence="3">
    <location>
        <begin position="205"/>
        <end position="257"/>
    </location>
</feature>
<evidence type="ECO:0000256" key="2">
    <source>
        <dbReference type="ARBA" id="ARBA00022801"/>
    </source>
</evidence>
<dbReference type="SUPFAM" id="SSF53933">
    <property type="entry name" value="Microbial ribonucleases"/>
    <property type="match status" value="1"/>
</dbReference>
<feature type="region of interest" description="Disordered" evidence="3">
    <location>
        <begin position="287"/>
        <end position="329"/>
    </location>
</feature>
<evidence type="ECO:0000313" key="5">
    <source>
        <dbReference type="EMBL" id="PPR05504.1"/>
    </source>
</evidence>
<dbReference type="AlphaFoldDB" id="A0A409YR67"/>
<feature type="region of interest" description="Disordered" evidence="3">
    <location>
        <begin position="60"/>
        <end position="164"/>
    </location>
</feature>
<keyword evidence="6" id="KW-1185">Reference proteome</keyword>
<evidence type="ECO:0000256" key="3">
    <source>
        <dbReference type="SAM" id="MobiDB-lite"/>
    </source>
</evidence>
<dbReference type="GO" id="GO:0004540">
    <property type="term" value="F:RNA nuclease activity"/>
    <property type="evidence" value="ECO:0007669"/>
    <property type="project" value="InterPro"/>
</dbReference>
<keyword evidence="4" id="KW-0732">Signal</keyword>
<dbReference type="InterPro" id="IPR016191">
    <property type="entry name" value="Ribonuclease/ribotoxin"/>
</dbReference>
<comment type="caution">
    <text evidence="5">The sequence shown here is derived from an EMBL/GenBank/DDBJ whole genome shotgun (WGS) entry which is preliminary data.</text>
</comment>
<evidence type="ECO:0000256" key="1">
    <source>
        <dbReference type="ARBA" id="ARBA00022722"/>
    </source>
</evidence>
<feature type="compositionally biased region" description="Basic and acidic residues" evidence="3">
    <location>
        <begin position="155"/>
        <end position="164"/>
    </location>
</feature>
<dbReference type="OrthoDB" id="3066544at2759"/>
<organism evidence="5 6">
    <name type="scientific">Gymnopilus dilepis</name>
    <dbReference type="NCBI Taxonomy" id="231916"/>
    <lineage>
        <taxon>Eukaryota</taxon>
        <taxon>Fungi</taxon>
        <taxon>Dikarya</taxon>
        <taxon>Basidiomycota</taxon>
        <taxon>Agaricomycotina</taxon>
        <taxon>Agaricomycetes</taxon>
        <taxon>Agaricomycetidae</taxon>
        <taxon>Agaricales</taxon>
        <taxon>Agaricineae</taxon>
        <taxon>Hymenogastraceae</taxon>
        <taxon>Gymnopilus</taxon>
    </lineage>
</organism>
<feature type="compositionally biased region" description="Low complexity" evidence="3">
    <location>
        <begin position="309"/>
        <end position="322"/>
    </location>
</feature>
<dbReference type="InParanoid" id="A0A409YR67"/>
<keyword evidence="2" id="KW-0378">Hydrolase</keyword>
<feature type="compositionally biased region" description="Basic and acidic residues" evidence="3">
    <location>
        <begin position="287"/>
        <end position="306"/>
    </location>
</feature>
<feature type="compositionally biased region" description="Basic and acidic residues" evidence="3">
    <location>
        <begin position="208"/>
        <end position="220"/>
    </location>
</feature>
<name>A0A409YR67_9AGAR</name>
<dbReference type="Proteomes" id="UP000284706">
    <property type="component" value="Unassembled WGS sequence"/>
</dbReference>
<feature type="compositionally biased region" description="Basic and acidic residues" evidence="3">
    <location>
        <begin position="90"/>
        <end position="116"/>
    </location>
</feature>
<accession>A0A409YR67</accession>
<evidence type="ECO:0000256" key="4">
    <source>
        <dbReference type="SAM" id="SignalP"/>
    </source>
</evidence>
<dbReference type="Gene3D" id="3.10.450.30">
    <property type="entry name" value="Microbial ribonucleases"/>
    <property type="match status" value="1"/>
</dbReference>
<evidence type="ECO:0000313" key="6">
    <source>
        <dbReference type="Proteomes" id="UP000284706"/>
    </source>
</evidence>
<feature type="compositionally biased region" description="Basic and acidic residues" evidence="3">
    <location>
        <begin position="126"/>
        <end position="148"/>
    </location>
</feature>
<keyword evidence="1" id="KW-0540">Nuclease</keyword>
<feature type="chain" id="PRO_5019551214" evidence="4">
    <location>
        <begin position="22"/>
        <end position="329"/>
    </location>
</feature>
<feature type="signal peptide" evidence="4">
    <location>
        <begin position="1"/>
        <end position="21"/>
    </location>
</feature>
<dbReference type="GO" id="GO:0016787">
    <property type="term" value="F:hydrolase activity"/>
    <property type="evidence" value="ECO:0007669"/>
    <property type="project" value="UniProtKB-KW"/>
</dbReference>
<reference evidence="5 6" key="1">
    <citation type="journal article" date="2018" name="Evol. Lett.">
        <title>Horizontal gene cluster transfer increased hallucinogenic mushroom diversity.</title>
        <authorList>
            <person name="Reynolds H.T."/>
            <person name="Vijayakumar V."/>
            <person name="Gluck-Thaler E."/>
            <person name="Korotkin H.B."/>
            <person name="Matheny P.B."/>
            <person name="Slot J.C."/>
        </authorList>
    </citation>
    <scope>NUCLEOTIDE SEQUENCE [LARGE SCALE GENOMIC DNA]</scope>
    <source>
        <strain evidence="5 6">SRW20</strain>
    </source>
</reference>
<dbReference type="EMBL" id="NHYE01000469">
    <property type="protein sequence ID" value="PPR05504.1"/>
    <property type="molecule type" value="Genomic_DNA"/>
</dbReference>
<protein>
    <submittedName>
        <fullName evidence="5">Uncharacterized protein</fullName>
    </submittedName>
</protein>
<proteinExistence type="predicted"/>
<gene>
    <name evidence="5" type="ORF">CVT26_009008</name>
</gene>